<dbReference type="SMART" id="SM00091">
    <property type="entry name" value="PAS"/>
    <property type="match status" value="2"/>
</dbReference>
<dbReference type="PROSITE" id="PS50113">
    <property type="entry name" value="PAC"/>
    <property type="match status" value="2"/>
</dbReference>
<dbReference type="InterPro" id="IPR029787">
    <property type="entry name" value="Nucleotide_cyclase"/>
</dbReference>
<dbReference type="SUPFAM" id="SSF55073">
    <property type="entry name" value="Nucleotide cyclase"/>
    <property type="match status" value="1"/>
</dbReference>
<dbReference type="Pfam" id="PF08448">
    <property type="entry name" value="PAS_4"/>
    <property type="match status" value="1"/>
</dbReference>
<proteinExistence type="predicted"/>
<dbReference type="InterPro" id="IPR000700">
    <property type="entry name" value="PAS-assoc_C"/>
</dbReference>
<dbReference type="NCBIfam" id="TIGR00229">
    <property type="entry name" value="sensory_box"/>
    <property type="match status" value="2"/>
</dbReference>
<dbReference type="InterPro" id="IPR000160">
    <property type="entry name" value="GGDEF_dom"/>
</dbReference>
<dbReference type="Pfam" id="PF00990">
    <property type="entry name" value="GGDEF"/>
    <property type="match status" value="1"/>
</dbReference>
<dbReference type="Pfam" id="PF00563">
    <property type="entry name" value="EAL"/>
    <property type="match status" value="1"/>
</dbReference>
<dbReference type="InterPro" id="IPR043128">
    <property type="entry name" value="Rev_trsase/Diguanyl_cyclase"/>
</dbReference>
<dbReference type="Gene3D" id="3.30.450.20">
    <property type="entry name" value="PAS domain"/>
    <property type="match status" value="2"/>
</dbReference>
<dbReference type="PROSITE" id="PS50883">
    <property type="entry name" value="EAL"/>
    <property type="match status" value="1"/>
</dbReference>
<dbReference type="PANTHER" id="PTHR44757">
    <property type="entry name" value="DIGUANYLATE CYCLASE DGCP"/>
    <property type="match status" value="1"/>
</dbReference>
<dbReference type="KEGG" id="ccot:CCAX7_004500"/>
<dbReference type="Gene3D" id="3.30.70.270">
    <property type="match status" value="1"/>
</dbReference>
<dbReference type="AlphaFoldDB" id="A0A402D2V4"/>
<dbReference type="EMBL" id="AP025739">
    <property type="protein sequence ID" value="BDI28399.1"/>
    <property type="molecule type" value="Genomic_DNA"/>
</dbReference>
<reference evidence="1 2" key="1">
    <citation type="journal article" date="2019" name="Int. J. Syst. Evol. Microbiol.">
        <title>Capsulimonas corticalis gen. nov., sp. nov., an aerobic capsulated bacterium, of a novel bacterial order, Capsulimonadales ord. nov., of the class Armatimonadia of the phylum Armatimonadetes.</title>
        <authorList>
            <person name="Li J."/>
            <person name="Kudo C."/>
            <person name="Tonouchi A."/>
        </authorList>
    </citation>
    <scope>NUCLEOTIDE SEQUENCE [LARGE SCALE GENOMIC DNA]</scope>
    <source>
        <strain evidence="1 2">AX-7</strain>
    </source>
</reference>
<name>A0A402D2V4_9BACT</name>
<dbReference type="InterPro" id="IPR035919">
    <property type="entry name" value="EAL_sf"/>
</dbReference>
<dbReference type="Proteomes" id="UP000287394">
    <property type="component" value="Chromosome"/>
</dbReference>
<dbReference type="OrthoDB" id="425396at2"/>
<dbReference type="PROSITE" id="PS50887">
    <property type="entry name" value="GGDEF"/>
    <property type="match status" value="1"/>
</dbReference>
<dbReference type="NCBIfam" id="TIGR00254">
    <property type="entry name" value="GGDEF"/>
    <property type="match status" value="1"/>
</dbReference>
<dbReference type="PANTHER" id="PTHR44757:SF2">
    <property type="entry name" value="BIOFILM ARCHITECTURE MAINTENANCE PROTEIN MBAA"/>
    <property type="match status" value="1"/>
</dbReference>
<dbReference type="SMART" id="SM00052">
    <property type="entry name" value="EAL"/>
    <property type="match status" value="1"/>
</dbReference>
<dbReference type="InterPro" id="IPR013656">
    <property type="entry name" value="PAS_4"/>
</dbReference>
<dbReference type="InterPro" id="IPR013767">
    <property type="entry name" value="PAS_fold"/>
</dbReference>
<evidence type="ECO:0000313" key="1">
    <source>
        <dbReference type="EMBL" id="BDI28399.1"/>
    </source>
</evidence>
<dbReference type="InterPro" id="IPR001633">
    <property type="entry name" value="EAL_dom"/>
</dbReference>
<dbReference type="Pfam" id="PF00989">
    <property type="entry name" value="PAS"/>
    <property type="match status" value="1"/>
</dbReference>
<organism evidence="1 2">
    <name type="scientific">Capsulimonas corticalis</name>
    <dbReference type="NCBI Taxonomy" id="2219043"/>
    <lineage>
        <taxon>Bacteria</taxon>
        <taxon>Bacillati</taxon>
        <taxon>Armatimonadota</taxon>
        <taxon>Armatimonadia</taxon>
        <taxon>Capsulimonadales</taxon>
        <taxon>Capsulimonadaceae</taxon>
        <taxon>Capsulimonas</taxon>
    </lineage>
</organism>
<dbReference type="InterPro" id="IPR001610">
    <property type="entry name" value="PAC"/>
</dbReference>
<dbReference type="SUPFAM" id="SSF141868">
    <property type="entry name" value="EAL domain-like"/>
    <property type="match status" value="1"/>
</dbReference>
<dbReference type="InterPro" id="IPR052155">
    <property type="entry name" value="Biofilm_reg_signaling"/>
</dbReference>
<dbReference type="GO" id="GO:0006355">
    <property type="term" value="P:regulation of DNA-templated transcription"/>
    <property type="evidence" value="ECO:0007669"/>
    <property type="project" value="InterPro"/>
</dbReference>
<dbReference type="InterPro" id="IPR035965">
    <property type="entry name" value="PAS-like_dom_sf"/>
</dbReference>
<dbReference type="CDD" id="cd01948">
    <property type="entry name" value="EAL"/>
    <property type="match status" value="1"/>
</dbReference>
<keyword evidence="2" id="KW-1185">Reference proteome</keyword>
<dbReference type="SMART" id="SM00086">
    <property type="entry name" value="PAC"/>
    <property type="match status" value="2"/>
</dbReference>
<dbReference type="InterPro" id="IPR000014">
    <property type="entry name" value="PAS"/>
</dbReference>
<dbReference type="SUPFAM" id="SSF55785">
    <property type="entry name" value="PYP-like sensor domain (PAS domain)"/>
    <property type="match status" value="2"/>
</dbReference>
<dbReference type="RefSeq" id="WP_119323855.1">
    <property type="nucleotide sequence ID" value="NZ_AP025739.1"/>
</dbReference>
<sequence length="725" mass="80773">MPTINDSFDRLKHTLRDTEDRYQHIVKQVTEVVRQLKETLRDLEERYQHIAEQATDVIFQLDSQGRWVFLNSAWTRLTGYGVDESLGRSFLEVVEESDRASSFEIFTRALRGQKCEGRELNIRTKDGDPRTVEVRARLMEGAEGWALVGVLCDATGRRRAEEALTLEHAFLRDIIDTDPNAIFVTDEHDAFCLVNRAASALCGADADTFIGQRACDLDPSGDYGVLSHLDAAAPGRASGVFDARIIDQSGRVRWLQTVKKPIYSALTGRHYTLGIATDITDRKRLEHELAHQALHDTLTSLPNRVLFMDRVNRALANMRRTSRPNAVIMLDVDNFKVVNDAMGHGAGDRLLIAITERLLTCVRPGDTVARFGGDEFTVLLEDLNHSTDALFVAERILESFKHPLCISGRDVTPTVSMGVAIGHSENELSEELIRNADTAMYQAKTAGKAGFALFDPSMNAQAVERLELEGDLRKAISNGELTLDYQPIVRARNGEITEFEALARWSHPRLGLVPPTKFIPIAEETGLIIPLGLWVLREACAERRRWIADAGANPDLMIAVNVSLTQLRQPNFVSQISAILHETGTEPRHVKIEITETVMMFDAEAMIEKFAALKHLGVRLAIDDFGTGYSSIAYLLRLPVNTVKIDRFFISQIGRQREDEVVIRSIVGMARSLGMEVTCEGVETEAQLAMLRKLDVDFVQGYLIAKPLPPTAVAQTLRQGVPVTP</sequence>
<evidence type="ECO:0000313" key="2">
    <source>
        <dbReference type="Proteomes" id="UP000287394"/>
    </source>
</evidence>
<dbReference type="FunFam" id="3.30.70.270:FF:000001">
    <property type="entry name" value="Diguanylate cyclase domain protein"/>
    <property type="match status" value="1"/>
</dbReference>
<dbReference type="CDD" id="cd00130">
    <property type="entry name" value="PAS"/>
    <property type="match status" value="2"/>
</dbReference>
<protein>
    <submittedName>
        <fullName evidence="1">GGDEF domain-containing protein</fullName>
    </submittedName>
</protein>
<dbReference type="CDD" id="cd01949">
    <property type="entry name" value="GGDEF"/>
    <property type="match status" value="1"/>
</dbReference>
<dbReference type="Gene3D" id="3.20.20.450">
    <property type="entry name" value="EAL domain"/>
    <property type="match status" value="1"/>
</dbReference>
<gene>
    <name evidence="1" type="ORF">CCAX7_004500</name>
</gene>
<accession>A0A402D2V4</accession>
<dbReference type="PROSITE" id="PS50112">
    <property type="entry name" value="PAS"/>
    <property type="match status" value="2"/>
</dbReference>
<dbReference type="SMART" id="SM00267">
    <property type="entry name" value="GGDEF"/>
    <property type="match status" value="1"/>
</dbReference>